<dbReference type="GO" id="GO:0005789">
    <property type="term" value="C:endoplasmic reticulum membrane"/>
    <property type="evidence" value="ECO:0007669"/>
    <property type="project" value="TreeGrafter"/>
</dbReference>
<dbReference type="GO" id="GO:0045338">
    <property type="term" value="P:farnesyl diphosphate metabolic process"/>
    <property type="evidence" value="ECO:0007669"/>
    <property type="project" value="InterPro"/>
</dbReference>
<dbReference type="PANTHER" id="PTHR11626:SF2">
    <property type="entry name" value="SQUALENE SYNTHASE"/>
    <property type="match status" value="1"/>
</dbReference>
<comment type="subcellular location">
    <subcellularLocation>
        <location evidence="2">Membrane</location>
    </subcellularLocation>
</comment>
<dbReference type="NCBIfam" id="TIGR01559">
    <property type="entry name" value="squal_synth"/>
    <property type="match status" value="1"/>
</dbReference>
<comment type="function">
    <text evidence="15">Catalyzes the condensation of 2 farnesyl pyrophosphate (FPP) moieties to form squalene.</text>
</comment>
<dbReference type="PROSITE" id="PS01045">
    <property type="entry name" value="SQUALEN_PHYTOEN_SYN_2"/>
    <property type="match status" value="1"/>
</dbReference>
<dbReference type="SFLD" id="SFLDS00005">
    <property type="entry name" value="Isoprenoid_Synthase_Type_I"/>
    <property type="match status" value="1"/>
</dbReference>
<dbReference type="SFLD" id="SFLDG01018">
    <property type="entry name" value="Squalene/Phytoene_Synthase_Lik"/>
    <property type="match status" value="1"/>
</dbReference>
<comment type="cofactor">
    <cofactor evidence="1 15">
        <name>Mg(2+)</name>
        <dbReference type="ChEBI" id="CHEBI:18420"/>
    </cofactor>
</comment>
<dbReference type="PANTHER" id="PTHR11626">
    <property type="entry name" value="FARNESYL-DIPHOSPHATE FARNESYLTRANSFERASE"/>
    <property type="match status" value="1"/>
</dbReference>
<evidence type="ECO:0000256" key="10">
    <source>
        <dbReference type="ARBA" id="ARBA00023011"/>
    </source>
</evidence>
<dbReference type="GO" id="GO:0006696">
    <property type="term" value="P:ergosterol biosynthetic process"/>
    <property type="evidence" value="ECO:0007669"/>
    <property type="project" value="TreeGrafter"/>
</dbReference>
<dbReference type="EMBL" id="BTCM01000009">
    <property type="protein sequence ID" value="GMK60008.1"/>
    <property type="molecule type" value="Genomic_DNA"/>
</dbReference>
<keyword evidence="9 15" id="KW-1133">Transmembrane helix</keyword>
<evidence type="ECO:0000256" key="4">
    <source>
        <dbReference type="ARBA" id="ARBA00012373"/>
    </source>
</evidence>
<keyword evidence="14" id="KW-0753">Steroid metabolism</keyword>
<name>A0AAD3YFB3_9TREE</name>
<keyword evidence="5" id="KW-0444">Lipid biosynthesis</keyword>
<evidence type="ECO:0000256" key="15">
    <source>
        <dbReference type="RuleBase" id="RU368088"/>
    </source>
</evidence>
<evidence type="ECO:0000256" key="7">
    <source>
        <dbReference type="ARBA" id="ARBA00022692"/>
    </source>
</evidence>
<keyword evidence="12 15" id="KW-0472">Membrane</keyword>
<dbReference type="SUPFAM" id="SSF48576">
    <property type="entry name" value="Terpenoid synthases"/>
    <property type="match status" value="1"/>
</dbReference>
<evidence type="ECO:0000256" key="6">
    <source>
        <dbReference type="ARBA" id="ARBA00022679"/>
    </source>
</evidence>
<dbReference type="EC" id="2.5.1.21" evidence="4 15"/>
<evidence type="ECO:0000256" key="8">
    <source>
        <dbReference type="ARBA" id="ARBA00022955"/>
    </source>
</evidence>
<evidence type="ECO:0000313" key="17">
    <source>
        <dbReference type="Proteomes" id="UP001222932"/>
    </source>
</evidence>
<gene>
    <name evidence="16" type="primary">ERG9</name>
    <name evidence="16" type="ORF">CspeluHIS016_0902250</name>
</gene>
<keyword evidence="7 15" id="KW-0812">Transmembrane</keyword>
<dbReference type="InterPro" id="IPR008949">
    <property type="entry name" value="Isoprenoid_synthase_dom_sf"/>
</dbReference>
<dbReference type="InterPro" id="IPR006449">
    <property type="entry name" value="Squal_synth-like"/>
</dbReference>
<comment type="similarity">
    <text evidence="3 15">Belongs to the phytoene/squalene synthase family.</text>
</comment>
<comment type="caution">
    <text evidence="16">The sequence shown here is derived from an EMBL/GenBank/DDBJ whole genome shotgun (WGS) entry which is preliminary data.</text>
</comment>
<comment type="pathway">
    <text evidence="15">Terpene metabolism; lanosterol biosynthesis; lanosterol from farnesyl diphosphate: step 1/3.</text>
</comment>
<accession>A0AAD3YFB3</accession>
<keyword evidence="10" id="KW-0756">Sterol biosynthesis</keyword>
<keyword evidence="17" id="KW-1185">Reference proteome</keyword>
<keyword evidence="8" id="KW-0752">Steroid biosynthesis</keyword>
<dbReference type="AlphaFoldDB" id="A0AAD3YFB3"/>
<evidence type="ECO:0000256" key="12">
    <source>
        <dbReference type="ARBA" id="ARBA00023136"/>
    </source>
</evidence>
<sequence length="513" mass="58546">MGVVKLLLSGIAHPGELRSMIGYKIWRDNRDITDPKDYAATGYDRDSMKRCWEFLDHTSRSFSMVIKELEGELARVVCLFYLVLRALDTVEDDMTIPNSVKLPLLRDFHLKLHEPGWTFDGSGPNEKDRGVLVEFDVIQKEFALLDQKYQQVIGDVTRKMGKGMADFAALATPELPVAEVNSIADYDLYCHYVAGLVGEGLSGLFSSSAKERAFLKDQLTLSNSMGLLLQKTNIYRDIKEDVDEGRGFWPRAIWGKYGFNSMKELTDESRYRDAQWAANEIVLDALRHSCDALDYLTLLKNQSVFNFVAIPAVMAMATLERCFMNPFIFKQNVKIRKGEAVQIIMRSTNPRDVAFMFRDYARKIHSKVPKDEPNMLRFSISCARIEQWCEHHYPSFLTIQRGSDGKASTGIDPTSADARAPLYLDLVNKAREQAEAEKREKFMEDLRARGIIKPTEPETEEQKREREERVKKMENEPFPYLTIAGIIGGVLALMVAMGYGIIMLIMKYSDRCK</sequence>
<organism evidence="16 17">
    <name type="scientific">Cutaneotrichosporon spelunceum</name>
    <dbReference type="NCBI Taxonomy" id="1672016"/>
    <lineage>
        <taxon>Eukaryota</taxon>
        <taxon>Fungi</taxon>
        <taxon>Dikarya</taxon>
        <taxon>Basidiomycota</taxon>
        <taxon>Agaricomycotina</taxon>
        <taxon>Tremellomycetes</taxon>
        <taxon>Trichosporonales</taxon>
        <taxon>Trichosporonaceae</taxon>
        <taxon>Cutaneotrichosporon</taxon>
    </lineage>
</organism>
<dbReference type="InterPro" id="IPR002060">
    <property type="entry name" value="Squ/phyt_synthse"/>
</dbReference>
<evidence type="ECO:0000256" key="2">
    <source>
        <dbReference type="ARBA" id="ARBA00004370"/>
    </source>
</evidence>
<evidence type="ECO:0000256" key="9">
    <source>
        <dbReference type="ARBA" id="ARBA00022989"/>
    </source>
</evidence>
<reference evidence="16" key="2">
    <citation type="submission" date="2023-06" db="EMBL/GenBank/DDBJ databases">
        <authorList>
            <person name="Kobayashi Y."/>
            <person name="Kayamori A."/>
            <person name="Aoki K."/>
            <person name="Shiwa Y."/>
            <person name="Fujita N."/>
            <person name="Sugita T."/>
            <person name="Iwasaki W."/>
            <person name="Tanaka N."/>
            <person name="Takashima M."/>
        </authorList>
    </citation>
    <scope>NUCLEOTIDE SEQUENCE</scope>
    <source>
        <strain evidence="16">HIS016</strain>
    </source>
</reference>
<evidence type="ECO:0000256" key="1">
    <source>
        <dbReference type="ARBA" id="ARBA00001946"/>
    </source>
</evidence>
<evidence type="ECO:0000256" key="5">
    <source>
        <dbReference type="ARBA" id="ARBA00022516"/>
    </source>
</evidence>
<evidence type="ECO:0000256" key="11">
    <source>
        <dbReference type="ARBA" id="ARBA00023098"/>
    </source>
</evidence>
<evidence type="ECO:0000256" key="3">
    <source>
        <dbReference type="ARBA" id="ARBA00006251"/>
    </source>
</evidence>
<comment type="catalytic activity">
    <reaction evidence="15">
        <text>2 (2E,6E)-farnesyl diphosphate + NADH + H(+) = squalene + 2 diphosphate + NAD(+)</text>
        <dbReference type="Rhea" id="RHEA:32299"/>
        <dbReference type="ChEBI" id="CHEBI:15378"/>
        <dbReference type="ChEBI" id="CHEBI:15440"/>
        <dbReference type="ChEBI" id="CHEBI:33019"/>
        <dbReference type="ChEBI" id="CHEBI:57540"/>
        <dbReference type="ChEBI" id="CHEBI:57945"/>
        <dbReference type="ChEBI" id="CHEBI:175763"/>
        <dbReference type="EC" id="2.5.1.21"/>
    </reaction>
</comment>
<dbReference type="Proteomes" id="UP001222932">
    <property type="component" value="Unassembled WGS sequence"/>
</dbReference>
<dbReference type="CDD" id="cd00683">
    <property type="entry name" value="Trans_IPPS_HH"/>
    <property type="match status" value="1"/>
</dbReference>
<feature type="transmembrane region" description="Helical" evidence="15">
    <location>
        <begin position="478"/>
        <end position="505"/>
    </location>
</feature>
<dbReference type="GO" id="GO:0051996">
    <property type="term" value="F:squalene synthase [NAD(P)H] activity"/>
    <property type="evidence" value="ECO:0007669"/>
    <property type="project" value="UniProtKB-UniRule"/>
</dbReference>
<keyword evidence="13" id="KW-1207">Sterol metabolism</keyword>
<dbReference type="Gene3D" id="1.10.600.10">
    <property type="entry name" value="Farnesyl Diphosphate Synthase"/>
    <property type="match status" value="1"/>
</dbReference>
<evidence type="ECO:0000313" key="16">
    <source>
        <dbReference type="EMBL" id="GMK60008.1"/>
    </source>
</evidence>
<protein>
    <recommendedName>
        <fullName evidence="4 15">Squalene synthase</fullName>
        <shortName evidence="15">SQS</shortName>
        <shortName evidence="15">SS</shortName>
        <ecNumber evidence="4 15">2.5.1.21</ecNumber>
    </recommendedName>
</protein>
<keyword evidence="6 15" id="KW-0808">Transferase</keyword>
<evidence type="ECO:0000256" key="14">
    <source>
        <dbReference type="ARBA" id="ARBA00023221"/>
    </source>
</evidence>
<comment type="catalytic activity">
    <reaction evidence="15">
        <text>2 (2E,6E)-farnesyl diphosphate + NADPH + H(+) = squalene + 2 diphosphate + NADP(+)</text>
        <dbReference type="Rhea" id="RHEA:32295"/>
        <dbReference type="ChEBI" id="CHEBI:15378"/>
        <dbReference type="ChEBI" id="CHEBI:15440"/>
        <dbReference type="ChEBI" id="CHEBI:33019"/>
        <dbReference type="ChEBI" id="CHEBI:57783"/>
        <dbReference type="ChEBI" id="CHEBI:58349"/>
        <dbReference type="ChEBI" id="CHEBI:175763"/>
        <dbReference type="EC" id="2.5.1.21"/>
    </reaction>
</comment>
<dbReference type="Pfam" id="PF00494">
    <property type="entry name" value="SQS_PSY"/>
    <property type="match status" value="1"/>
</dbReference>
<dbReference type="PROSITE" id="PS01044">
    <property type="entry name" value="SQUALEN_PHYTOEN_SYN_1"/>
    <property type="match status" value="1"/>
</dbReference>
<proteinExistence type="inferred from homology"/>
<keyword evidence="11" id="KW-0443">Lipid metabolism</keyword>
<dbReference type="FunFam" id="1.10.600.10:FF:000003">
    <property type="entry name" value="Farnesyl-diphosphate farnesyltransferase 1"/>
    <property type="match status" value="1"/>
</dbReference>
<reference evidence="16" key="1">
    <citation type="journal article" date="2023" name="BMC Genomics">
        <title>Chromosome-level genome assemblies of Cutaneotrichosporon spp. (Trichosporonales, Basidiomycota) reveal imbalanced evolution between nucleotide sequences and chromosome synteny.</title>
        <authorList>
            <person name="Kobayashi Y."/>
            <person name="Kayamori A."/>
            <person name="Aoki K."/>
            <person name="Shiwa Y."/>
            <person name="Matsutani M."/>
            <person name="Fujita N."/>
            <person name="Sugita T."/>
            <person name="Iwasaki W."/>
            <person name="Tanaka N."/>
            <person name="Takashima M."/>
        </authorList>
    </citation>
    <scope>NUCLEOTIDE SEQUENCE</scope>
    <source>
        <strain evidence="16">HIS016</strain>
    </source>
</reference>
<dbReference type="InterPro" id="IPR033904">
    <property type="entry name" value="Trans_IPPS_HH"/>
</dbReference>
<dbReference type="InterPro" id="IPR044844">
    <property type="entry name" value="Trans_IPPS_euk-type"/>
</dbReference>
<dbReference type="InterPro" id="IPR019845">
    <property type="entry name" value="Squalene/phytoene_synthase_CS"/>
</dbReference>
<evidence type="ECO:0000256" key="13">
    <source>
        <dbReference type="ARBA" id="ARBA00023166"/>
    </source>
</evidence>
<dbReference type="GO" id="GO:0055056">
    <property type="term" value="F:D-glucose transmembrane transporter activity"/>
    <property type="evidence" value="ECO:0007669"/>
    <property type="project" value="UniProtKB-UniRule"/>
</dbReference>